<keyword evidence="3" id="KW-0067">ATP-binding</keyword>
<evidence type="ECO:0000313" key="5">
    <source>
        <dbReference type="EMBL" id="GAA0243210.1"/>
    </source>
</evidence>
<evidence type="ECO:0000256" key="3">
    <source>
        <dbReference type="ARBA" id="ARBA00022840"/>
    </source>
</evidence>
<evidence type="ECO:0000256" key="1">
    <source>
        <dbReference type="ARBA" id="ARBA00008791"/>
    </source>
</evidence>
<dbReference type="PRINTS" id="PR01438">
    <property type="entry name" value="UNVRSLSTRESS"/>
</dbReference>
<dbReference type="Gene3D" id="3.40.50.620">
    <property type="entry name" value="HUPs"/>
    <property type="match status" value="2"/>
</dbReference>
<dbReference type="PANTHER" id="PTHR46268:SF27">
    <property type="entry name" value="UNIVERSAL STRESS PROTEIN RV2623"/>
    <property type="match status" value="1"/>
</dbReference>
<evidence type="ECO:0000313" key="6">
    <source>
        <dbReference type="Proteomes" id="UP001500967"/>
    </source>
</evidence>
<feature type="domain" description="UspA" evidence="4">
    <location>
        <begin position="7"/>
        <end position="143"/>
    </location>
</feature>
<keyword evidence="6" id="KW-1185">Reference proteome</keyword>
<organism evidence="5 6">
    <name type="scientific">Cryptosporangium japonicum</name>
    <dbReference type="NCBI Taxonomy" id="80872"/>
    <lineage>
        <taxon>Bacteria</taxon>
        <taxon>Bacillati</taxon>
        <taxon>Actinomycetota</taxon>
        <taxon>Actinomycetes</taxon>
        <taxon>Cryptosporangiales</taxon>
        <taxon>Cryptosporangiaceae</taxon>
        <taxon>Cryptosporangium</taxon>
    </lineage>
</organism>
<dbReference type="InterPro" id="IPR006015">
    <property type="entry name" value="Universal_stress_UspA"/>
</dbReference>
<dbReference type="InterPro" id="IPR014729">
    <property type="entry name" value="Rossmann-like_a/b/a_fold"/>
</dbReference>
<sequence>MSDAPGITVGVDGSAPAAAALDWAAGYARVRALPLAVVTGVGWPGERSAFGARRIAQLKDAARADGEHLLARTCDDLRAEFPELPVTGHVSDETAVRALLAAAASSDTVVVGSWGLDAAASLLLGSVSAAVAAHAPVPVVVVHDDHRPGPDAPVVAGIDGSAQDDVTLGAAFTEAERWDAPLVVAHAWSDVSVVGMFGSAAVPSWIEARHEADELIDHQVGPWRAKYPGVPVGAVVEREQPARMLAELSATAGLTVVGAHGRGGFSGMRLGSVARRLVHHADGPLLVVR</sequence>
<comment type="caution">
    <text evidence="5">The sequence shown here is derived from an EMBL/GenBank/DDBJ whole genome shotgun (WGS) entry which is preliminary data.</text>
</comment>
<evidence type="ECO:0000256" key="2">
    <source>
        <dbReference type="ARBA" id="ARBA00022741"/>
    </source>
</evidence>
<dbReference type="InterPro" id="IPR006016">
    <property type="entry name" value="UspA"/>
</dbReference>
<reference evidence="6" key="1">
    <citation type="journal article" date="2019" name="Int. J. Syst. Evol. Microbiol.">
        <title>The Global Catalogue of Microorganisms (GCM) 10K type strain sequencing project: providing services to taxonomists for standard genome sequencing and annotation.</title>
        <authorList>
            <consortium name="The Broad Institute Genomics Platform"/>
            <consortium name="The Broad Institute Genome Sequencing Center for Infectious Disease"/>
            <person name="Wu L."/>
            <person name="Ma J."/>
        </authorList>
    </citation>
    <scope>NUCLEOTIDE SEQUENCE [LARGE SCALE GENOMIC DNA]</scope>
    <source>
        <strain evidence="6">JCM 10425</strain>
    </source>
</reference>
<dbReference type="SUPFAM" id="SSF52402">
    <property type="entry name" value="Adenine nucleotide alpha hydrolases-like"/>
    <property type="match status" value="2"/>
</dbReference>
<dbReference type="Proteomes" id="UP001500967">
    <property type="component" value="Unassembled WGS sequence"/>
</dbReference>
<protein>
    <submittedName>
        <fullName evidence="5">Universal stress protein</fullName>
    </submittedName>
</protein>
<dbReference type="RefSeq" id="WP_344649512.1">
    <property type="nucleotide sequence ID" value="NZ_BAAAGX010000011.1"/>
</dbReference>
<gene>
    <name evidence="5" type="ORF">GCM10009539_30810</name>
</gene>
<dbReference type="PANTHER" id="PTHR46268">
    <property type="entry name" value="STRESS RESPONSE PROTEIN NHAX"/>
    <property type="match status" value="1"/>
</dbReference>
<comment type="similarity">
    <text evidence="1">Belongs to the universal stress protein A family.</text>
</comment>
<proteinExistence type="inferred from homology"/>
<evidence type="ECO:0000259" key="4">
    <source>
        <dbReference type="Pfam" id="PF00582"/>
    </source>
</evidence>
<accession>A0ABP3DUL6</accession>
<name>A0ABP3DUL6_9ACTN</name>
<dbReference type="Pfam" id="PF00582">
    <property type="entry name" value="Usp"/>
    <property type="match status" value="2"/>
</dbReference>
<feature type="domain" description="UspA" evidence="4">
    <location>
        <begin position="154"/>
        <end position="289"/>
    </location>
</feature>
<keyword evidence="2" id="KW-0547">Nucleotide-binding</keyword>
<dbReference type="EMBL" id="BAAAGX010000011">
    <property type="protein sequence ID" value="GAA0243210.1"/>
    <property type="molecule type" value="Genomic_DNA"/>
</dbReference>